<dbReference type="InterPro" id="IPR041705">
    <property type="entry name" value="PIN_Sll0205"/>
</dbReference>
<dbReference type="Gene3D" id="3.40.50.1010">
    <property type="entry name" value="5'-nuclease"/>
    <property type="match status" value="1"/>
</dbReference>
<reference evidence="3" key="1">
    <citation type="submission" date="2019-02" db="EMBL/GenBank/DDBJ databases">
        <title>Draft genome sequence of Dolichospermum planctonicum NIES-80.</title>
        <authorList>
            <person name="Yamaguchi H."/>
            <person name="Suzuki S."/>
            <person name="Kawachi M."/>
        </authorList>
    </citation>
    <scope>NUCLEOTIDE SEQUENCE [LARGE SCALE GENOMIC DNA]</scope>
    <source>
        <strain evidence="3">NIES-80</strain>
    </source>
</reference>
<dbReference type="Pfam" id="PF01850">
    <property type="entry name" value="PIN"/>
    <property type="match status" value="1"/>
</dbReference>
<dbReference type="PANTHER" id="PTHR36173">
    <property type="entry name" value="RIBONUCLEASE VAPC16-RELATED"/>
    <property type="match status" value="1"/>
</dbReference>
<comment type="caution">
    <text evidence="2">The sequence shown here is derived from an EMBL/GenBank/DDBJ whole genome shotgun (WGS) entry which is preliminary data.</text>
</comment>
<proteinExistence type="predicted"/>
<evidence type="ECO:0000313" key="3">
    <source>
        <dbReference type="Proteomes" id="UP000299367"/>
    </source>
</evidence>
<protein>
    <recommendedName>
        <fullName evidence="1">PIN domain-containing protein</fullName>
    </recommendedName>
</protein>
<dbReference type="InterPro" id="IPR052919">
    <property type="entry name" value="TA_system_RNase"/>
</dbReference>
<dbReference type="SUPFAM" id="SSF88723">
    <property type="entry name" value="PIN domain-like"/>
    <property type="match status" value="1"/>
</dbReference>
<dbReference type="CDD" id="cd09872">
    <property type="entry name" value="PIN_Sll0205-like"/>
    <property type="match status" value="1"/>
</dbReference>
<feature type="domain" description="PIN" evidence="1">
    <location>
        <begin position="5"/>
        <end position="125"/>
    </location>
</feature>
<dbReference type="Proteomes" id="UP000299367">
    <property type="component" value="Unassembled WGS sequence"/>
</dbReference>
<accession>A0A480ABQ0</accession>
<sequence>MSQIIILDTHIWFWFINQQFDKFPTHWREIIETSEEVGVSTISCYEIALAQQRGRLELPCAANQWFQEALEPSGITLFPVTVEISCRAVNLSPVHKDPFDRLIIATTLQYQAKLASIDGFFSQYPELNNYLMQ</sequence>
<gene>
    <name evidence="2" type="ORF">NIES80_08670</name>
</gene>
<dbReference type="AlphaFoldDB" id="A0A480ABQ0"/>
<evidence type="ECO:0000259" key="1">
    <source>
        <dbReference type="Pfam" id="PF01850"/>
    </source>
</evidence>
<dbReference type="PANTHER" id="PTHR36173:SF1">
    <property type="entry name" value="RIBONUCLEASE VAPC22"/>
    <property type="match status" value="1"/>
</dbReference>
<organism evidence="2 3">
    <name type="scientific">Dolichospermum planctonicum</name>
    <dbReference type="NCBI Taxonomy" id="136072"/>
    <lineage>
        <taxon>Bacteria</taxon>
        <taxon>Bacillati</taxon>
        <taxon>Cyanobacteriota</taxon>
        <taxon>Cyanophyceae</taxon>
        <taxon>Nostocales</taxon>
        <taxon>Aphanizomenonaceae</taxon>
        <taxon>Dolichospermum</taxon>
    </lineage>
</organism>
<dbReference type="GeneID" id="78014221"/>
<dbReference type="EMBL" id="BJCF01000006">
    <property type="protein sequence ID" value="GCL41173.1"/>
    <property type="molecule type" value="Genomic_DNA"/>
</dbReference>
<dbReference type="RefSeq" id="WP_028091334.1">
    <property type="nucleotide sequence ID" value="NZ_BJCF01000006.1"/>
</dbReference>
<dbReference type="OrthoDB" id="9798990at2"/>
<dbReference type="InterPro" id="IPR002716">
    <property type="entry name" value="PIN_dom"/>
</dbReference>
<evidence type="ECO:0000313" key="2">
    <source>
        <dbReference type="EMBL" id="GCL41173.1"/>
    </source>
</evidence>
<name>A0A480ABQ0_9CYAN</name>
<dbReference type="InterPro" id="IPR029060">
    <property type="entry name" value="PIN-like_dom_sf"/>
</dbReference>